<reference evidence="1 2" key="1">
    <citation type="submission" date="2016-11" db="EMBL/GenBank/DDBJ databases">
        <authorList>
            <person name="Jaros S."/>
            <person name="Januszkiewicz K."/>
            <person name="Wedrychowicz H."/>
        </authorList>
    </citation>
    <scope>NUCLEOTIDE SEQUENCE [LARGE SCALE GENOMIC DNA]</scope>
    <source>
        <strain evidence="1 2">DSM 14916</strain>
    </source>
</reference>
<proteinExistence type="predicted"/>
<dbReference type="Proteomes" id="UP000184387">
    <property type="component" value="Unassembled WGS sequence"/>
</dbReference>
<dbReference type="AlphaFoldDB" id="A0A1M6CKT6"/>
<sequence length="328" mass="36945">MTDRGQTSRIACLMRTHLRDSPKARELADALARVSGWDFYVLADETGGPVSAQGHAKLAHSVADCTRLGLNTDVQRCFWYFGDYSMYCAYHQIPHYDFYLMWDYDISISPESPTYLQDLADILSAQVGQLDMLGTTTGPIDGPRAGRPHRFAQPYKAMFAIIGLSRRALITLYEGRLRERLGEPVANGGVHCEYYVPSLLVERGSFLMANINDLIPGSTDRVSFNSNQARPFGFDMQMPATAHLIHPVVDLPTFLRKSFGRLAKQERTEVFLEQLERLEAQGADPVTLQDFREQALQHQERVRRFARAEAIAAAARSAEEARQEVRLS</sequence>
<name>A0A1M6CKT6_9PROT</name>
<evidence type="ECO:0000313" key="1">
    <source>
        <dbReference type="EMBL" id="SHI61328.1"/>
    </source>
</evidence>
<organism evidence="1 2">
    <name type="scientific">Muricoccus roseus</name>
    <dbReference type="NCBI Taxonomy" id="198092"/>
    <lineage>
        <taxon>Bacteria</taxon>
        <taxon>Pseudomonadati</taxon>
        <taxon>Pseudomonadota</taxon>
        <taxon>Alphaproteobacteria</taxon>
        <taxon>Acetobacterales</taxon>
        <taxon>Roseomonadaceae</taxon>
        <taxon>Muricoccus</taxon>
    </lineage>
</organism>
<accession>A0A1M6CKT6</accession>
<evidence type="ECO:0000313" key="2">
    <source>
        <dbReference type="Proteomes" id="UP000184387"/>
    </source>
</evidence>
<gene>
    <name evidence="1" type="ORF">SAMN02745194_00733</name>
</gene>
<dbReference type="EMBL" id="FQZF01000003">
    <property type="protein sequence ID" value="SHI61328.1"/>
    <property type="molecule type" value="Genomic_DNA"/>
</dbReference>
<protein>
    <submittedName>
        <fullName evidence="1">Uncharacterized protein</fullName>
    </submittedName>
</protein>
<keyword evidence="2" id="KW-1185">Reference proteome</keyword>